<dbReference type="Proteomes" id="UP001497623">
    <property type="component" value="Unassembled WGS sequence"/>
</dbReference>
<feature type="compositionally biased region" description="Low complexity" evidence="1">
    <location>
        <begin position="113"/>
        <end position="146"/>
    </location>
</feature>
<proteinExistence type="predicted"/>
<gene>
    <name evidence="2" type="ORF">MNOR_LOCUS32801</name>
</gene>
<reference evidence="2 3" key="1">
    <citation type="submission" date="2024-05" db="EMBL/GenBank/DDBJ databases">
        <authorList>
            <person name="Wallberg A."/>
        </authorList>
    </citation>
    <scope>NUCLEOTIDE SEQUENCE [LARGE SCALE GENOMIC DNA]</scope>
</reference>
<feature type="compositionally biased region" description="Basic and acidic residues" evidence="1">
    <location>
        <begin position="71"/>
        <end position="91"/>
    </location>
</feature>
<dbReference type="EMBL" id="CAXKWB010045406">
    <property type="protein sequence ID" value="CAL4162164.1"/>
    <property type="molecule type" value="Genomic_DNA"/>
</dbReference>
<accession>A0AAV2S7D7</accession>
<evidence type="ECO:0000256" key="1">
    <source>
        <dbReference type="SAM" id="MobiDB-lite"/>
    </source>
</evidence>
<sequence length="226" mass="24515">MVYGVLLLIKMKNSSTSSRSRSSSRSSSRATSPVRNAAAATSNALGPMPPSQAEDGGRLSWGAAPASTIAEDCRHAHRDTSQLKKSKEDKRKRSSQNNTSPHTSRRTRNPLYRSRSSSASSSRNNSPTRTAHRSSASPAAPATGATLAAMTRDQRIRRWLQGLKQESLEASIPEEDVPGREDSLEEEDSQVPYESQDTSMCPEKSYPSEQTNGAESTTSMRGDTVK</sequence>
<feature type="region of interest" description="Disordered" evidence="1">
    <location>
        <begin position="11"/>
        <end position="146"/>
    </location>
</feature>
<keyword evidence="3" id="KW-1185">Reference proteome</keyword>
<name>A0AAV2S7D7_MEGNR</name>
<dbReference type="AlphaFoldDB" id="A0AAV2S7D7"/>
<protein>
    <submittedName>
        <fullName evidence="2">Uncharacterized protein</fullName>
    </submittedName>
</protein>
<comment type="caution">
    <text evidence="2">The sequence shown here is derived from an EMBL/GenBank/DDBJ whole genome shotgun (WGS) entry which is preliminary data.</text>
</comment>
<feature type="compositionally biased region" description="Polar residues" evidence="1">
    <location>
        <begin position="207"/>
        <end position="226"/>
    </location>
</feature>
<organism evidence="2 3">
    <name type="scientific">Meganyctiphanes norvegica</name>
    <name type="common">Northern krill</name>
    <name type="synonym">Thysanopoda norvegica</name>
    <dbReference type="NCBI Taxonomy" id="48144"/>
    <lineage>
        <taxon>Eukaryota</taxon>
        <taxon>Metazoa</taxon>
        <taxon>Ecdysozoa</taxon>
        <taxon>Arthropoda</taxon>
        <taxon>Crustacea</taxon>
        <taxon>Multicrustacea</taxon>
        <taxon>Malacostraca</taxon>
        <taxon>Eumalacostraca</taxon>
        <taxon>Eucarida</taxon>
        <taxon>Euphausiacea</taxon>
        <taxon>Euphausiidae</taxon>
        <taxon>Meganyctiphanes</taxon>
    </lineage>
</organism>
<feature type="region of interest" description="Disordered" evidence="1">
    <location>
        <begin position="163"/>
        <end position="226"/>
    </location>
</feature>
<evidence type="ECO:0000313" key="3">
    <source>
        <dbReference type="Proteomes" id="UP001497623"/>
    </source>
</evidence>
<evidence type="ECO:0000313" key="2">
    <source>
        <dbReference type="EMBL" id="CAL4162164.1"/>
    </source>
</evidence>
<feature type="compositionally biased region" description="Low complexity" evidence="1">
    <location>
        <begin position="14"/>
        <end position="32"/>
    </location>
</feature>